<keyword evidence="14" id="KW-1133">Transmembrane helix</keyword>
<keyword evidence="12" id="KW-0418">Kinase</keyword>
<dbReference type="Proteomes" id="UP000325577">
    <property type="component" value="Linkage Group LG15"/>
</dbReference>
<evidence type="ECO:0000256" key="17">
    <source>
        <dbReference type="ARBA" id="ARBA00023180"/>
    </source>
</evidence>
<comment type="catalytic activity">
    <reaction evidence="18">
        <text>L-threonyl-[protein] + ATP = O-phospho-L-threonyl-[protein] + ADP + H(+)</text>
        <dbReference type="Rhea" id="RHEA:46608"/>
        <dbReference type="Rhea" id="RHEA-COMP:11060"/>
        <dbReference type="Rhea" id="RHEA-COMP:11605"/>
        <dbReference type="ChEBI" id="CHEBI:15378"/>
        <dbReference type="ChEBI" id="CHEBI:30013"/>
        <dbReference type="ChEBI" id="CHEBI:30616"/>
        <dbReference type="ChEBI" id="CHEBI:61977"/>
        <dbReference type="ChEBI" id="CHEBI:456216"/>
        <dbReference type="EC" id="2.7.11.1"/>
    </reaction>
</comment>
<dbReference type="FunFam" id="1.10.510.10:FF:000358">
    <property type="entry name" value="Putative leucine-rich repeat receptor-like serine/threonine-protein kinase"/>
    <property type="match status" value="1"/>
</dbReference>
<evidence type="ECO:0000256" key="5">
    <source>
        <dbReference type="ARBA" id="ARBA00022553"/>
    </source>
</evidence>
<dbReference type="Pfam" id="PF00069">
    <property type="entry name" value="Pkinase"/>
    <property type="match status" value="1"/>
</dbReference>
<keyword evidence="15" id="KW-0472">Membrane</keyword>
<evidence type="ECO:0000256" key="18">
    <source>
        <dbReference type="ARBA" id="ARBA00047899"/>
    </source>
</evidence>
<dbReference type="InterPro" id="IPR000719">
    <property type="entry name" value="Prot_kinase_dom"/>
</dbReference>
<sequence>MNYLHHECEAPVVHCDLKPSNVLLDENMTAKVGDFGLARLLIERTGDQHSMSSTNNLKGSIGYIPPEYGLGEKPSTAGDVFSYGIMLLELFTGKNPTCENFVGGLSLKKWVKMAFPGNVEQVLDPELLLHLDDLSHEDGQSISPETQLACLITVIGVGLSCTVDSPKGRISMGDALRKLKSTRDALLKPGLSCELHFGT</sequence>
<dbReference type="Gene3D" id="1.10.510.10">
    <property type="entry name" value="Transferase(Phosphotransferase) domain 1"/>
    <property type="match status" value="1"/>
</dbReference>
<keyword evidence="5" id="KW-0597">Phosphoprotein</keyword>
<reference evidence="21 22" key="1">
    <citation type="submission" date="2019-09" db="EMBL/GenBank/DDBJ databases">
        <title>A chromosome-level genome assembly of the Chinese tupelo Nyssa sinensis.</title>
        <authorList>
            <person name="Yang X."/>
            <person name="Kang M."/>
            <person name="Yang Y."/>
            <person name="Xiong H."/>
            <person name="Wang M."/>
            <person name="Zhang Z."/>
            <person name="Wang Z."/>
            <person name="Wu H."/>
            <person name="Ma T."/>
            <person name="Liu J."/>
            <person name="Xi Z."/>
        </authorList>
    </citation>
    <scope>NUCLEOTIDE SEQUENCE [LARGE SCALE GENOMIC DNA]</scope>
    <source>
        <strain evidence="21">J267</strain>
        <tissue evidence="21">Leaf</tissue>
    </source>
</reference>
<evidence type="ECO:0000256" key="14">
    <source>
        <dbReference type="ARBA" id="ARBA00022989"/>
    </source>
</evidence>
<gene>
    <name evidence="21" type="ORF">F0562_027606</name>
</gene>
<dbReference type="PROSITE" id="PS50011">
    <property type="entry name" value="PROTEIN_KINASE_DOM"/>
    <property type="match status" value="1"/>
</dbReference>
<dbReference type="PANTHER" id="PTHR48055">
    <property type="entry name" value="LEUCINE-RICH REPEAT RECEPTOR PROTEIN KINASE EMS1"/>
    <property type="match status" value="1"/>
</dbReference>
<keyword evidence="11" id="KW-0547">Nucleotide-binding</keyword>
<dbReference type="EC" id="2.7.11.1" evidence="2"/>
<dbReference type="PANTHER" id="PTHR48055:SF62">
    <property type="entry name" value="PROTEIN KINASE DOMAIN-CONTAINING PROTEIN"/>
    <property type="match status" value="1"/>
</dbReference>
<keyword evidence="9" id="KW-0732">Signal</keyword>
<protein>
    <recommendedName>
        <fullName evidence="2">non-specific serine/threonine protein kinase</fullName>
        <ecNumber evidence="2">2.7.11.1</ecNumber>
    </recommendedName>
</protein>
<feature type="domain" description="Protein kinase" evidence="20">
    <location>
        <begin position="1"/>
        <end position="187"/>
    </location>
</feature>
<evidence type="ECO:0000256" key="2">
    <source>
        <dbReference type="ARBA" id="ARBA00012513"/>
    </source>
</evidence>
<evidence type="ECO:0000256" key="4">
    <source>
        <dbReference type="ARBA" id="ARBA00022527"/>
    </source>
</evidence>
<dbReference type="OrthoDB" id="1103805at2759"/>
<comment type="subcellular location">
    <subcellularLocation>
        <location evidence="1">Cell membrane</location>
        <topology evidence="1">Single-pass membrane protein</topology>
    </subcellularLocation>
</comment>
<dbReference type="GO" id="GO:0004674">
    <property type="term" value="F:protein serine/threonine kinase activity"/>
    <property type="evidence" value="ECO:0007669"/>
    <property type="project" value="UniProtKB-KW"/>
</dbReference>
<dbReference type="EMBL" id="CM018038">
    <property type="protein sequence ID" value="KAA8537814.1"/>
    <property type="molecule type" value="Genomic_DNA"/>
</dbReference>
<evidence type="ECO:0000256" key="13">
    <source>
        <dbReference type="ARBA" id="ARBA00022840"/>
    </source>
</evidence>
<keyword evidence="6" id="KW-0433">Leucine-rich repeat</keyword>
<evidence type="ECO:0000256" key="3">
    <source>
        <dbReference type="ARBA" id="ARBA00022475"/>
    </source>
</evidence>
<accession>A0A5J5B5J8</accession>
<evidence type="ECO:0000313" key="22">
    <source>
        <dbReference type="Proteomes" id="UP000325577"/>
    </source>
</evidence>
<keyword evidence="16" id="KW-0675">Receptor</keyword>
<dbReference type="InterPro" id="IPR051564">
    <property type="entry name" value="LRR_receptor-like_kinase"/>
</dbReference>
<evidence type="ECO:0000256" key="16">
    <source>
        <dbReference type="ARBA" id="ARBA00023170"/>
    </source>
</evidence>
<dbReference type="GO" id="GO:0005524">
    <property type="term" value="F:ATP binding"/>
    <property type="evidence" value="ECO:0007669"/>
    <property type="project" value="UniProtKB-KW"/>
</dbReference>
<evidence type="ECO:0000313" key="21">
    <source>
        <dbReference type="EMBL" id="KAA8537814.1"/>
    </source>
</evidence>
<keyword evidence="22" id="KW-1185">Reference proteome</keyword>
<keyword evidence="8" id="KW-0812">Transmembrane</keyword>
<proteinExistence type="predicted"/>
<evidence type="ECO:0000259" key="20">
    <source>
        <dbReference type="PROSITE" id="PS50011"/>
    </source>
</evidence>
<dbReference type="PROSITE" id="PS00108">
    <property type="entry name" value="PROTEIN_KINASE_ST"/>
    <property type="match status" value="1"/>
</dbReference>
<name>A0A5J5B5J8_9ASTE</name>
<comment type="catalytic activity">
    <reaction evidence="19">
        <text>L-seryl-[protein] + ATP = O-phospho-L-seryl-[protein] + ADP + H(+)</text>
        <dbReference type="Rhea" id="RHEA:17989"/>
        <dbReference type="Rhea" id="RHEA-COMP:9863"/>
        <dbReference type="Rhea" id="RHEA-COMP:11604"/>
        <dbReference type="ChEBI" id="CHEBI:15378"/>
        <dbReference type="ChEBI" id="CHEBI:29999"/>
        <dbReference type="ChEBI" id="CHEBI:30616"/>
        <dbReference type="ChEBI" id="CHEBI:83421"/>
        <dbReference type="ChEBI" id="CHEBI:456216"/>
        <dbReference type="EC" id="2.7.11.1"/>
    </reaction>
</comment>
<dbReference type="GO" id="GO:0005886">
    <property type="term" value="C:plasma membrane"/>
    <property type="evidence" value="ECO:0007669"/>
    <property type="project" value="UniProtKB-SubCell"/>
</dbReference>
<evidence type="ECO:0000256" key="1">
    <source>
        <dbReference type="ARBA" id="ARBA00004162"/>
    </source>
</evidence>
<keyword evidence="4" id="KW-0723">Serine/threonine-protein kinase</keyword>
<dbReference type="SUPFAM" id="SSF56112">
    <property type="entry name" value="Protein kinase-like (PK-like)"/>
    <property type="match status" value="1"/>
</dbReference>
<keyword evidence="7" id="KW-0808">Transferase</keyword>
<evidence type="ECO:0000256" key="7">
    <source>
        <dbReference type="ARBA" id="ARBA00022679"/>
    </source>
</evidence>
<evidence type="ECO:0000256" key="9">
    <source>
        <dbReference type="ARBA" id="ARBA00022729"/>
    </source>
</evidence>
<evidence type="ECO:0000256" key="19">
    <source>
        <dbReference type="ARBA" id="ARBA00048679"/>
    </source>
</evidence>
<dbReference type="InterPro" id="IPR011009">
    <property type="entry name" value="Kinase-like_dom_sf"/>
</dbReference>
<organism evidence="21 22">
    <name type="scientific">Nyssa sinensis</name>
    <dbReference type="NCBI Taxonomy" id="561372"/>
    <lineage>
        <taxon>Eukaryota</taxon>
        <taxon>Viridiplantae</taxon>
        <taxon>Streptophyta</taxon>
        <taxon>Embryophyta</taxon>
        <taxon>Tracheophyta</taxon>
        <taxon>Spermatophyta</taxon>
        <taxon>Magnoliopsida</taxon>
        <taxon>eudicotyledons</taxon>
        <taxon>Gunneridae</taxon>
        <taxon>Pentapetalae</taxon>
        <taxon>asterids</taxon>
        <taxon>Cornales</taxon>
        <taxon>Nyssaceae</taxon>
        <taxon>Nyssa</taxon>
    </lineage>
</organism>
<evidence type="ECO:0000256" key="15">
    <source>
        <dbReference type="ARBA" id="ARBA00023136"/>
    </source>
</evidence>
<keyword evidence="13" id="KW-0067">ATP-binding</keyword>
<keyword evidence="17" id="KW-0325">Glycoprotein</keyword>
<evidence type="ECO:0000256" key="8">
    <source>
        <dbReference type="ARBA" id="ARBA00022692"/>
    </source>
</evidence>
<evidence type="ECO:0000256" key="6">
    <source>
        <dbReference type="ARBA" id="ARBA00022614"/>
    </source>
</evidence>
<evidence type="ECO:0000256" key="10">
    <source>
        <dbReference type="ARBA" id="ARBA00022737"/>
    </source>
</evidence>
<keyword evidence="10" id="KW-0677">Repeat</keyword>
<evidence type="ECO:0000256" key="12">
    <source>
        <dbReference type="ARBA" id="ARBA00022777"/>
    </source>
</evidence>
<evidence type="ECO:0000256" key="11">
    <source>
        <dbReference type="ARBA" id="ARBA00022741"/>
    </source>
</evidence>
<dbReference type="InterPro" id="IPR008271">
    <property type="entry name" value="Ser/Thr_kinase_AS"/>
</dbReference>
<keyword evidence="3" id="KW-1003">Cell membrane</keyword>
<dbReference type="AlphaFoldDB" id="A0A5J5B5J8"/>